<sequence>MKEIKHILVGFFSLLLISAILIPSALKFSHFFIAHSHVECNEHVKTHFHQSDFECKLFKFHHTHQINFTPEEITFTILTLPSEQNFNHYFHLSEYQTLHFSLRGPPTA</sequence>
<dbReference type="EMBL" id="JH651379">
    <property type="protein sequence ID" value="EIJ40418.1"/>
    <property type="molecule type" value="Genomic_DNA"/>
</dbReference>
<dbReference type="eggNOG" id="ENOG503306C">
    <property type="taxonomic scope" value="Bacteria"/>
</dbReference>
<keyword evidence="2" id="KW-1185">Reference proteome</keyword>
<evidence type="ECO:0000313" key="2">
    <source>
        <dbReference type="Proteomes" id="UP000004690"/>
    </source>
</evidence>
<organism evidence="1 2">
    <name type="scientific">Galbibacter orientalis DSM 19592</name>
    <dbReference type="NCBI Taxonomy" id="926559"/>
    <lineage>
        <taxon>Bacteria</taxon>
        <taxon>Pseudomonadati</taxon>
        <taxon>Bacteroidota</taxon>
        <taxon>Flavobacteriia</taxon>
        <taxon>Flavobacteriales</taxon>
        <taxon>Flavobacteriaceae</taxon>
        <taxon>Galbibacter</taxon>
    </lineage>
</organism>
<dbReference type="Proteomes" id="UP000004690">
    <property type="component" value="Unassembled WGS sequence"/>
</dbReference>
<dbReference type="AlphaFoldDB" id="I3C9X5"/>
<gene>
    <name evidence="1" type="ORF">JoomaDRAFT_3476</name>
</gene>
<dbReference type="HOGENOM" id="CLU_173141_0_0_10"/>
<accession>I3C9X5</accession>
<reference evidence="1 2" key="1">
    <citation type="submission" date="2012-02" db="EMBL/GenBank/DDBJ databases">
        <title>Improved High-Quality Draft genome of Joostella marina DSM 19592.</title>
        <authorList>
            <consortium name="US DOE Joint Genome Institute (JGI-PGF)"/>
            <person name="Lucas S."/>
            <person name="Copeland A."/>
            <person name="Lapidus A."/>
            <person name="Bruce D."/>
            <person name="Goodwin L."/>
            <person name="Pitluck S."/>
            <person name="Peters L."/>
            <person name="Chertkov O."/>
            <person name="Ovchinnikova G."/>
            <person name="Kyrpides N."/>
            <person name="Mavromatis K."/>
            <person name="Detter J.C."/>
            <person name="Han C."/>
            <person name="Land M."/>
            <person name="Hauser L."/>
            <person name="Markowitz V."/>
            <person name="Cheng J.-F."/>
            <person name="Hugenholtz P."/>
            <person name="Woyke T."/>
            <person name="Wu D."/>
            <person name="Tindall B."/>
            <person name="Brambilla E."/>
            <person name="Klenk H.-P."/>
            <person name="Eisen J.A."/>
        </authorList>
    </citation>
    <scope>NUCLEOTIDE SEQUENCE [LARGE SCALE GENOMIC DNA]</scope>
    <source>
        <strain evidence="1 2">DSM 19592</strain>
    </source>
</reference>
<proteinExistence type="predicted"/>
<evidence type="ECO:0000313" key="1">
    <source>
        <dbReference type="EMBL" id="EIJ40418.1"/>
    </source>
</evidence>
<dbReference type="STRING" id="926559.JoomaDRAFT_3476"/>
<name>I3C9X5_9FLAO</name>
<protein>
    <submittedName>
        <fullName evidence="1">Uncharacterized protein</fullName>
    </submittedName>
</protein>